<reference evidence="3" key="1">
    <citation type="submission" date="2018-08" db="EMBL/GenBank/DDBJ databases">
        <authorList>
            <person name="Im W.T."/>
        </authorList>
    </citation>
    <scope>NUCLEOTIDE SEQUENCE [LARGE SCALE GENOMIC DNA]</scope>
    <source>
        <strain evidence="3">LA-28</strain>
    </source>
</reference>
<evidence type="ECO:0000259" key="1">
    <source>
        <dbReference type="Pfam" id="PF13635"/>
    </source>
</evidence>
<name>A0A371X3Q9_9HYPH</name>
<evidence type="ECO:0000313" key="2">
    <source>
        <dbReference type="EMBL" id="RFC63866.1"/>
    </source>
</evidence>
<proteinExistence type="predicted"/>
<dbReference type="InterPro" id="IPR025420">
    <property type="entry name" value="DUF4143"/>
</dbReference>
<organism evidence="2 3">
    <name type="scientific">Mesorhizobium denitrificans</name>
    <dbReference type="NCBI Taxonomy" id="2294114"/>
    <lineage>
        <taxon>Bacteria</taxon>
        <taxon>Pseudomonadati</taxon>
        <taxon>Pseudomonadota</taxon>
        <taxon>Alphaproteobacteria</taxon>
        <taxon>Hyphomicrobiales</taxon>
        <taxon>Phyllobacteriaceae</taxon>
        <taxon>Mesorhizobium</taxon>
    </lineage>
</organism>
<dbReference type="EMBL" id="QURN01000025">
    <property type="protein sequence ID" value="RFC63866.1"/>
    <property type="molecule type" value="Genomic_DNA"/>
</dbReference>
<dbReference type="PANTHER" id="PTHR43566:SF2">
    <property type="entry name" value="DUF4143 DOMAIN-CONTAINING PROTEIN"/>
    <property type="match status" value="1"/>
</dbReference>
<keyword evidence="3" id="KW-1185">Reference proteome</keyword>
<protein>
    <submittedName>
        <fullName evidence="2">DUF4143 domain-containing protein</fullName>
    </submittedName>
</protein>
<accession>A0A371X3Q9</accession>
<feature type="domain" description="DUF4143" evidence="1">
    <location>
        <begin position="13"/>
        <end position="101"/>
    </location>
</feature>
<dbReference type="Proteomes" id="UP000262379">
    <property type="component" value="Unassembled WGS sequence"/>
</dbReference>
<sequence length="119" mass="12770">MIAVPVEDGNGPLTQTLSVSAPTVTSYVDLLADFLPVRRLQSFHANTGKRLVKSPKTYVRNSGIVLALLSIEDLNDFSGHPVVGASWEGFIIGNLLSVAPTRKIAVLIAPLLGPRLTFF</sequence>
<dbReference type="Pfam" id="PF13635">
    <property type="entry name" value="DUF4143"/>
    <property type="match status" value="1"/>
</dbReference>
<dbReference type="PANTHER" id="PTHR43566">
    <property type="entry name" value="CONSERVED PROTEIN"/>
    <property type="match status" value="1"/>
</dbReference>
<comment type="caution">
    <text evidence="2">The sequence shown here is derived from an EMBL/GenBank/DDBJ whole genome shotgun (WGS) entry which is preliminary data.</text>
</comment>
<evidence type="ECO:0000313" key="3">
    <source>
        <dbReference type="Proteomes" id="UP000262379"/>
    </source>
</evidence>
<gene>
    <name evidence="2" type="ORF">DY251_20500</name>
</gene>
<dbReference type="AlphaFoldDB" id="A0A371X3Q9"/>